<gene>
    <name evidence="2" type="ORF">RFI_23658</name>
</gene>
<dbReference type="Gene3D" id="3.30.1520.10">
    <property type="entry name" value="Phox-like domain"/>
    <property type="match status" value="1"/>
</dbReference>
<dbReference type="AlphaFoldDB" id="X6MJ64"/>
<comment type="caution">
    <text evidence="2">The sequence shown here is derived from an EMBL/GenBank/DDBJ whole genome shotgun (WGS) entry which is preliminary data.</text>
</comment>
<feature type="region of interest" description="Disordered" evidence="1">
    <location>
        <begin position="115"/>
        <end position="139"/>
    </location>
</feature>
<proteinExistence type="predicted"/>
<organism evidence="2 3">
    <name type="scientific">Reticulomyxa filosa</name>
    <dbReference type="NCBI Taxonomy" id="46433"/>
    <lineage>
        <taxon>Eukaryota</taxon>
        <taxon>Sar</taxon>
        <taxon>Rhizaria</taxon>
        <taxon>Retaria</taxon>
        <taxon>Foraminifera</taxon>
        <taxon>Monothalamids</taxon>
        <taxon>Reticulomyxidae</taxon>
        <taxon>Reticulomyxa</taxon>
    </lineage>
</organism>
<accession>X6MJ64</accession>
<reference evidence="2 3" key="1">
    <citation type="journal article" date="2013" name="Curr. Biol.">
        <title>The Genome of the Foraminiferan Reticulomyxa filosa.</title>
        <authorList>
            <person name="Glockner G."/>
            <person name="Hulsmann N."/>
            <person name="Schleicher M."/>
            <person name="Noegel A.A."/>
            <person name="Eichinger L."/>
            <person name="Gallinger C."/>
            <person name="Pawlowski J."/>
            <person name="Sierra R."/>
            <person name="Euteneuer U."/>
            <person name="Pillet L."/>
            <person name="Moustafa A."/>
            <person name="Platzer M."/>
            <person name="Groth M."/>
            <person name="Szafranski K."/>
            <person name="Schliwa M."/>
        </authorList>
    </citation>
    <scope>NUCLEOTIDE SEQUENCE [LARGE SCALE GENOMIC DNA]</scope>
</reference>
<dbReference type="CDD" id="cd06093">
    <property type="entry name" value="PX_domain"/>
    <property type="match status" value="1"/>
</dbReference>
<evidence type="ECO:0000313" key="2">
    <source>
        <dbReference type="EMBL" id="ETO13711.1"/>
    </source>
</evidence>
<dbReference type="EMBL" id="ASPP01020431">
    <property type="protein sequence ID" value="ETO13711.1"/>
    <property type="molecule type" value="Genomic_DNA"/>
</dbReference>
<evidence type="ECO:0000313" key="3">
    <source>
        <dbReference type="Proteomes" id="UP000023152"/>
    </source>
</evidence>
<name>X6MJ64_RETFI</name>
<sequence>MFLKTQGNRNIPHKKTCLVLLCLFLLLLLFFIVLAFLSSLFSEVTYFSLSYRSLMVRVYLKKTNKQSPSNTSDSIKNFLATAGRKKSVVVEPYENATKDDVTYYLLLVRREDPTSRSLQADGSDNVYSDDSEESEDNSRSYCVDRHFNDFVVRYAQANKTKKKEMDRALRKFYGPYLNLPELAFKAIQKKMDDTFVKTRQSELQKSEESLFVYCELYLDALHQIPYLVNSKIYYDFLSMEQYFPGSRPVKPLIRFVQNVEFFIFYLFNPKS</sequence>
<feature type="compositionally biased region" description="Polar residues" evidence="1">
    <location>
        <begin position="115"/>
        <end position="126"/>
    </location>
</feature>
<keyword evidence="3" id="KW-1185">Reference proteome</keyword>
<dbReference type="Proteomes" id="UP000023152">
    <property type="component" value="Unassembled WGS sequence"/>
</dbReference>
<protein>
    <submittedName>
        <fullName evidence="2">Uncharacterized protein</fullName>
    </submittedName>
</protein>
<dbReference type="SUPFAM" id="SSF64268">
    <property type="entry name" value="PX domain"/>
    <property type="match status" value="1"/>
</dbReference>
<dbReference type="GO" id="GO:0035091">
    <property type="term" value="F:phosphatidylinositol binding"/>
    <property type="evidence" value="ECO:0007669"/>
    <property type="project" value="InterPro"/>
</dbReference>
<evidence type="ECO:0000256" key="1">
    <source>
        <dbReference type="SAM" id="MobiDB-lite"/>
    </source>
</evidence>
<dbReference type="InterPro" id="IPR036871">
    <property type="entry name" value="PX_dom_sf"/>
</dbReference>